<organism evidence="1">
    <name type="scientific">uncultured prokaryote</name>
    <dbReference type="NCBI Taxonomy" id="198431"/>
    <lineage>
        <taxon>unclassified sequences</taxon>
        <taxon>environmental samples</taxon>
    </lineage>
</organism>
<protein>
    <submittedName>
        <fullName evidence="1">Uncharacterized protein</fullName>
    </submittedName>
</protein>
<dbReference type="AlphaFoldDB" id="A0A0H5Q277"/>
<dbReference type="EMBL" id="LN853458">
    <property type="protein sequence ID" value="CRY95983.1"/>
    <property type="molecule type" value="Genomic_DNA"/>
</dbReference>
<name>A0A0H5Q277_9ZZZZ</name>
<evidence type="ECO:0000313" key="1">
    <source>
        <dbReference type="EMBL" id="CRY95983.1"/>
    </source>
</evidence>
<accession>A0A0H5Q277</accession>
<reference evidence="1" key="1">
    <citation type="submission" date="2015-06" db="EMBL/GenBank/DDBJ databases">
        <authorList>
            <person name="Joergensen T."/>
        </authorList>
    </citation>
    <scope>NUCLEOTIDE SEQUENCE</scope>
    <source>
        <strain evidence="1">RGFK0853</strain>
    </source>
</reference>
<sequence length="221" mass="23258">MPYAPHLRLTMSGRLMGNTGIELEAFSVRLNLTDPTITGSTPYGQDMVDDMGADCRAFWLRSDSRISSAAVLDQVKLARIGADGKYTDDPFLDSNDTPTPGGGGLLMFPLQVAFVVSLDTDRRGPSGKGRVFLPTPTLGLYPDLAAAEVAPALAVAASLAQLITDINNAPGLDVVAPEVVIASSKGFLSPVTSVRAGRVFDTVRSRRTSLAESYSTPVGVS</sequence>
<reference evidence="1" key="2">
    <citation type="submission" date="2015-07" db="EMBL/GenBank/DDBJ databases">
        <title>Plasmids, circular viruses and viroids from rat gut.</title>
        <authorList>
            <person name="Jorgensen T.J."/>
            <person name="Hansen M.A."/>
            <person name="Xu Z."/>
            <person name="Tabak M.A."/>
            <person name="Sorensen S.J."/>
            <person name="Hansen L.H."/>
        </authorList>
    </citation>
    <scope>NUCLEOTIDE SEQUENCE</scope>
    <source>
        <strain evidence="1">RGFK0853</strain>
    </source>
</reference>
<proteinExistence type="predicted"/>